<reference evidence="1 2" key="1">
    <citation type="submission" date="2023-02" db="EMBL/GenBank/DDBJ databases">
        <title>Genome Sequence of L. cardiaca H63T.</title>
        <authorList>
            <person name="Lopez A.E."/>
            <person name="Cianciotto N.P."/>
        </authorList>
    </citation>
    <scope>NUCLEOTIDE SEQUENCE [LARGE SCALE GENOMIC DNA]</scope>
    <source>
        <strain evidence="1 2">H63</strain>
    </source>
</reference>
<dbReference type="RefSeq" id="WP_275089875.1">
    <property type="nucleotide sequence ID" value="NZ_CP119078.1"/>
</dbReference>
<protein>
    <submittedName>
        <fullName evidence="1">Uncharacterized protein</fullName>
    </submittedName>
</protein>
<evidence type="ECO:0000313" key="2">
    <source>
        <dbReference type="Proteomes" id="UP001222087"/>
    </source>
</evidence>
<gene>
    <name evidence="1" type="ORF">PXX05_04535</name>
</gene>
<sequence>MPETDKIHRSDVAIILGSKVNPDGTLSQRLAARLNKGIQLYQQELRCNISPLYTAHANYFEWRDIYSIVREIAGLYYYWIKYPACV</sequence>
<dbReference type="EMBL" id="CP119078">
    <property type="protein sequence ID" value="WED44059.1"/>
    <property type="molecule type" value="Genomic_DNA"/>
</dbReference>
<dbReference type="Proteomes" id="UP001222087">
    <property type="component" value="Chromosome"/>
</dbReference>
<accession>A0ABY8ATR3</accession>
<proteinExistence type="predicted"/>
<keyword evidence="2" id="KW-1185">Reference proteome</keyword>
<organism evidence="1 2">
    <name type="scientific">Legionella cardiaca</name>
    <dbReference type="NCBI Taxonomy" id="1071983"/>
    <lineage>
        <taxon>Bacteria</taxon>
        <taxon>Pseudomonadati</taxon>
        <taxon>Pseudomonadota</taxon>
        <taxon>Gammaproteobacteria</taxon>
        <taxon>Legionellales</taxon>
        <taxon>Legionellaceae</taxon>
        <taxon>Legionella</taxon>
    </lineage>
</organism>
<evidence type="ECO:0000313" key="1">
    <source>
        <dbReference type="EMBL" id="WED44059.1"/>
    </source>
</evidence>
<name>A0ABY8ATR3_9GAMM</name>